<comment type="caution">
    <text evidence="4">The sequence shown here is derived from an EMBL/GenBank/DDBJ whole genome shotgun (WGS) entry which is preliminary data.</text>
</comment>
<dbReference type="RefSeq" id="WP_343950244.1">
    <property type="nucleotide sequence ID" value="NZ_BAAAHQ010000011.1"/>
</dbReference>
<gene>
    <name evidence="4" type="ORF">GCM10009560_27890</name>
</gene>
<dbReference type="EMBL" id="BAAAHQ010000011">
    <property type="protein sequence ID" value="GAA0926086.1"/>
    <property type="molecule type" value="Genomic_DNA"/>
</dbReference>
<organism evidence="4 5">
    <name type="scientific">Nonomuraea longicatena</name>
    <dbReference type="NCBI Taxonomy" id="83682"/>
    <lineage>
        <taxon>Bacteria</taxon>
        <taxon>Bacillati</taxon>
        <taxon>Actinomycetota</taxon>
        <taxon>Actinomycetes</taxon>
        <taxon>Streptosporangiales</taxon>
        <taxon>Streptosporangiaceae</taxon>
        <taxon>Nonomuraea</taxon>
    </lineage>
</organism>
<name>A0ABN1PCH5_9ACTN</name>
<sequence length="370" mass="38853">MTALALPSPHGPHQVGTQDLWLLDEDRTDPWRQGHHRELMARLWYPVEPDAVDGGVPVGAVGCGGEAEPGGVEPGAVEPDPAALPAGYLPPEVAAHVLGMWAEEGEEFGPDLHAALAGVRVHAVRRPPAGDRPAPLVLLSPGLGEYAAGLTALAEDLASRGFLVAAVDHPYDAAAVRFPDGTLAPHHEPGDDLETRYLPTRVADLRLVLDRLLAPGSPLRVDPARIGAAGHSLGGAAVAELARTDPRLCAVAVLDGSLYGEVLSTGLDLPVLLCGLTPPDPDDPDVLAGWDALWPRLRGPRRRTTVEGAGHMSATDFDALAGPLGLRGPGDPDDVFNFGTLPEGHGLARVRRELAEFLAEHTARDLRPAL</sequence>
<keyword evidence="3" id="KW-0443">Lipid metabolism</keyword>
<evidence type="ECO:0000313" key="4">
    <source>
        <dbReference type="EMBL" id="GAA0926086.1"/>
    </source>
</evidence>
<dbReference type="Proteomes" id="UP001501578">
    <property type="component" value="Unassembled WGS sequence"/>
</dbReference>
<dbReference type="Gene3D" id="3.40.50.1820">
    <property type="entry name" value="alpha/beta hydrolase"/>
    <property type="match status" value="1"/>
</dbReference>
<evidence type="ECO:0000256" key="1">
    <source>
        <dbReference type="ARBA" id="ARBA00022801"/>
    </source>
</evidence>
<keyword evidence="2" id="KW-0442">Lipid degradation</keyword>
<reference evidence="4 5" key="1">
    <citation type="journal article" date="2019" name="Int. J. Syst. Evol. Microbiol.">
        <title>The Global Catalogue of Microorganisms (GCM) 10K type strain sequencing project: providing services to taxonomists for standard genome sequencing and annotation.</title>
        <authorList>
            <consortium name="The Broad Institute Genomics Platform"/>
            <consortium name="The Broad Institute Genome Sequencing Center for Infectious Disease"/>
            <person name="Wu L."/>
            <person name="Ma J."/>
        </authorList>
    </citation>
    <scope>NUCLEOTIDE SEQUENCE [LARGE SCALE GENOMIC DNA]</scope>
    <source>
        <strain evidence="4 5">JCM 11136</strain>
    </source>
</reference>
<evidence type="ECO:0000256" key="2">
    <source>
        <dbReference type="ARBA" id="ARBA00022963"/>
    </source>
</evidence>
<dbReference type="InterPro" id="IPR029058">
    <property type="entry name" value="AB_hydrolase_fold"/>
</dbReference>
<keyword evidence="5" id="KW-1185">Reference proteome</keyword>
<dbReference type="PANTHER" id="PTHR10272">
    <property type="entry name" value="PLATELET-ACTIVATING FACTOR ACETYLHYDROLASE"/>
    <property type="match status" value="1"/>
</dbReference>
<dbReference type="Pfam" id="PF03403">
    <property type="entry name" value="PAF-AH_p_II"/>
    <property type="match status" value="1"/>
</dbReference>
<proteinExistence type="predicted"/>
<dbReference type="SUPFAM" id="SSF53474">
    <property type="entry name" value="alpha/beta-Hydrolases"/>
    <property type="match status" value="1"/>
</dbReference>
<evidence type="ECO:0000256" key="3">
    <source>
        <dbReference type="ARBA" id="ARBA00023098"/>
    </source>
</evidence>
<accession>A0ABN1PCH5</accession>
<keyword evidence="1" id="KW-0378">Hydrolase</keyword>
<dbReference type="PANTHER" id="PTHR10272:SF0">
    <property type="entry name" value="PLATELET-ACTIVATING FACTOR ACETYLHYDROLASE"/>
    <property type="match status" value="1"/>
</dbReference>
<evidence type="ECO:0000313" key="5">
    <source>
        <dbReference type="Proteomes" id="UP001501578"/>
    </source>
</evidence>
<protein>
    <submittedName>
        <fullName evidence="4">Lipase</fullName>
    </submittedName>
</protein>